<dbReference type="SUPFAM" id="SSF57850">
    <property type="entry name" value="RING/U-box"/>
    <property type="match status" value="1"/>
</dbReference>
<dbReference type="SUPFAM" id="SSF52266">
    <property type="entry name" value="SGNH hydrolase"/>
    <property type="match status" value="1"/>
</dbReference>
<keyword evidence="2" id="KW-0863">Zinc-finger</keyword>
<dbReference type="GO" id="GO:0016788">
    <property type="term" value="F:hydrolase activity, acting on ester bonds"/>
    <property type="evidence" value="ECO:0007669"/>
    <property type="project" value="InterPro"/>
</dbReference>
<sequence length="454" mass="51158">MYRSDAVIRVEDLTALHRGADELYQKALDEAEKLDNQLAMDQEVLIALHEKGGRAQRLEKLKEQYEKECAKSNAVGRSSAAIAKLRSRRPKPVEVESTSVQPSTSAEEEMAVVEVVRSHRDPLGGGLIKDPVKSKHCGHVYDRTTLQQYIRENQERRNACYQCPYSLYQTGLSSEFFAELFEIPSSISCCVQSSLTRPREFRCQSLIVFGDSLSDDGVEAVGESHGFTRNSNGKIWPEYVEKMLQCDEFINYAYSGAKSSIDNFYFDGWSGVSWQVQRYLENHLNLNGEPLIIFQTGGVVDYFTGEKDATTVVANIEASIENITKTMDSGTLFVLTLLDLGSSPGVRAAEESADLQQRLGELVAETNRHLSRIVFDSERGARQLYPKLRIRLLDINPVVMEAMNSLNSSEPFTFHNANVRPRSIYGYAYHDLWNPSTIVHYALAEEIVKQLQDL</sequence>
<dbReference type="CDD" id="cd01846">
    <property type="entry name" value="fatty_acyltransferase_like"/>
    <property type="match status" value="1"/>
</dbReference>
<protein>
    <recommendedName>
        <fullName evidence="5">SP-RING-type domain-containing protein</fullName>
    </recommendedName>
</protein>
<accession>A0AA36H6D8</accession>
<dbReference type="Gene3D" id="3.30.40.10">
    <property type="entry name" value="Zinc/RING finger domain, C3HC4 (zinc finger)"/>
    <property type="match status" value="1"/>
</dbReference>
<dbReference type="AlphaFoldDB" id="A0AA36H6D8"/>
<name>A0AA36H6D8_CYLNA</name>
<dbReference type="CDD" id="cd16452">
    <property type="entry name" value="SP-RING-like"/>
    <property type="match status" value="1"/>
</dbReference>
<keyword evidence="4" id="KW-0175">Coiled coil</keyword>
<dbReference type="Proteomes" id="UP001176961">
    <property type="component" value="Unassembled WGS sequence"/>
</dbReference>
<keyword evidence="7" id="KW-1185">Reference proteome</keyword>
<dbReference type="InterPro" id="IPR004181">
    <property type="entry name" value="Znf_MIZ"/>
</dbReference>
<dbReference type="InterPro" id="IPR001087">
    <property type="entry name" value="GDSL"/>
</dbReference>
<dbReference type="Pfam" id="PF11789">
    <property type="entry name" value="zf-Nse"/>
    <property type="match status" value="1"/>
</dbReference>
<evidence type="ECO:0000313" key="7">
    <source>
        <dbReference type="Proteomes" id="UP001176961"/>
    </source>
</evidence>
<evidence type="ECO:0000313" key="6">
    <source>
        <dbReference type="EMBL" id="CAJ0604981.1"/>
    </source>
</evidence>
<comment type="caution">
    <text evidence="6">The sequence shown here is derived from an EMBL/GenBank/DDBJ whole genome shotgun (WGS) entry which is preliminary data.</text>
</comment>
<dbReference type="GO" id="GO:0008270">
    <property type="term" value="F:zinc ion binding"/>
    <property type="evidence" value="ECO:0007669"/>
    <property type="project" value="UniProtKB-KW"/>
</dbReference>
<evidence type="ECO:0000256" key="2">
    <source>
        <dbReference type="ARBA" id="ARBA00022771"/>
    </source>
</evidence>
<dbReference type="EMBL" id="CATQJL010000316">
    <property type="protein sequence ID" value="CAJ0604981.1"/>
    <property type="molecule type" value="Genomic_DNA"/>
</dbReference>
<dbReference type="Pfam" id="PF00657">
    <property type="entry name" value="Lipase_GDSL"/>
    <property type="match status" value="1"/>
</dbReference>
<dbReference type="Gene3D" id="3.40.50.1110">
    <property type="entry name" value="SGNH hydrolase"/>
    <property type="match status" value="1"/>
</dbReference>
<keyword evidence="1" id="KW-0479">Metal-binding</keyword>
<evidence type="ECO:0000256" key="4">
    <source>
        <dbReference type="SAM" id="Coils"/>
    </source>
</evidence>
<dbReference type="InterPro" id="IPR036514">
    <property type="entry name" value="SGNH_hydro_sf"/>
</dbReference>
<organism evidence="6 7">
    <name type="scientific">Cylicocyclus nassatus</name>
    <name type="common">Nematode worm</name>
    <dbReference type="NCBI Taxonomy" id="53992"/>
    <lineage>
        <taxon>Eukaryota</taxon>
        <taxon>Metazoa</taxon>
        <taxon>Ecdysozoa</taxon>
        <taxon>Nematoda</taxon>
        <taxon>Chromadorea</taxon>
        <taxon>Rhabditida</taxon>
        <taxon>Rhabditina</taxon>
        <taxon>Rhabditomorpha</taxon>
        <taxon>Strongyloidea</taxon>
        <taxon>Strongylidae</taxon>
        <taxon>Cylicocyclus</taxon>
    </lineage>
</organism>
<proteinExistence type="predicted"/>
<evidence type="ECO:0000256" key="3">
    <source>
        <dbReference type="ARBA" id="ARBA00022833"/>
    </source>
</evidence>
<feature type="domain" description="SP-RING-type" evidence="5">
    <location>
        <begin position="108"/>
        <end position="164"/>
    </location>
</feature>
<gene>
    <name evidence="6" type="ORF">CYNAS_LOCUS16964</name>
</gene>
<feature type="coiled-coil region" evidence="4">
    <location>
        <begin position="17"/>
        <end position="75"/>
    </location>
</feature>
<evidence type="ECO:0000256" key="1">
    <source>
        <dbReference type="ARBA" id="ARBA00022723"/>
    </source>
</evidence>
<reference evidence="6" key="1">
    <citation type="submission" date="2023-07" db="EMBL/GenBank/DDBJ databases">
        <authorList>
            <consortium name="CYATHOMIX"/>
        </authorList>
    </citation>
    <scope>NUCLEOTIDE SEQUENCE</scope>
    <source>
        <strain evidence="6">N/A</strain>
    </source>
</reference>
<keyword evidence="3" id="KW-0862">Zinc</keyword>
<dbReference type="InterPro" id="IPR013083">
    <property type="entry name" value="Znf_RING/FYVE/PHD"/>
</dbReference>
<evidence type="ECO:0000259" key="5">
    <source>
        <dbReference type="Pfam" id="PF11789"/>
    </source>
</evidence>